<dbReference type="AlphaFoldDB" id="A0A6I9T5A1"/>
<dbReference type="RefSeq" id="XP_011078193.1">
    <property type="nucleotide sequence ID" value="XM_011079891.2"/>
</dbReference>
<protein>
    <submittedName>
        <fullName evidence="2">Uncharacterized protein LOC105161990</fullName>
    </submittedName>
</protein>
<accession>A0A6I9T5A1</accession>
<name>A0A6I9T5A1_SESIN</name>
<sequence>MVEGDEKKGFCGFDEGGTVDCAQDARLLLSVRSSGRGHNIEKYKKQKFRRYAHSGHGNDHIMLACWLVVVGEEPPANESAALENQVQLLQIRDPLPTKASLQWISDDAILWLKK</sequence>
<dbReference type="Gramene" id="SIN_1013738.t">
    <property type="protein sequence ID" value="SIN_1013738.t"/>
    <property type="gene ID" value="SIN_1013738"/>
</dbReference>
<evidence type="ECO:0000313" key="1">
    <source>
        <dbReference type="Proteomes" id="UP000504604"/>
    </source>
</evidence>
<evidence type="ECO:0000313" key="2">
    <source>
        <dbReference type="RefSeq" id="XP_011078193.1"/>
    </source>
</evidence>
<proteinExistence type="predicted"/>
<reference evidence="1" key="1">
    <citation type="submission" date="2024-10" db="UniProtKB">
        <authorList>
            <consortium name="RefSeq"/>
        </authorList>
    </citation>
    <scope>NUCLEOTIDE SEQUENCE [LARGE SCALE GENOMIC DNA]</scope>
    <source>
        <strain evidence="1">cv. Zhongzhi No. 13</strain>
    </source>
</reference>
<keyword evidence="1" id="KW-1185">Reference proteome</keyword>
<dbReference type="Proteomes" id="UP000504604">
    <property type="component" value="Linkage group LG1"/>
</dbReference>
<dbReference type="GeneID" id="105161990"/>
<reference evidence="2" key="2">
    <citation type="submission" date="2025-08" db="UniProtKB">
        <authorList>
            <consortium name="RefSeq"/>
        </authorList>
    </citation>
    <scope>IDENTIFICATION</scope>
</reference>
<gene>
    <name evidence="2" type="primary">LOC105161990</name>
</gene>
<organism evidence="1 2">
    <name type="scientific">Sesamum indicum</name>
    <name type="common">Oriental sesame</name>
    <name type="synonym">Sesamum orientale</name>
    <dbReference type="NCBI Taxonomy" id="4182"/>
    <lineage>
        <taxon>Eukaryota</taxon>
        <taxon>Viridiplantae</taxon>
        <taxon>Streptophyta</taxon>
        <taxon>Embryophyta</taxon>
        <taxon>Tracheophyta</taxon>
        <taxon>Spermatophyta</taxon>
        <taxon>Magnoliopsida</taxon>
        <taxon>eudicotyledons</taxon>
        <taxon>Gunneridae</taxon>
        <taxon>Pentapetalae</taxon>
        <taxon>asterids</taxon>
        <taxon>lamiids</taxon>
        <taxon>Lamiales</taxon>
        <taxon>Pedaliaceae</taxon>
        <taxon>Sesamum</taxon>
    </lineage>
</organism>
<dbReference type="InParanoid" id="A0A6I9T5A1"/>
<dbReference type="KEGG" id="sind:105161990"/>